<evidence type="ECO:0000313" key="2">
    <source>
        <dbReference type="Proteomes" id="UP001239111"/>
    </source>
</evidence>
<sequence length="156" mass="17670">MSHYDEYFNAQLDRGCDGAGSLCMTERNQRGCGIGGFLGGLYRLVLPLFKKGTREFGKEAMRTGFNVASDVAQVKLPLRHSLETRLRESGQDLKRKAEEKLDQLLDEGRYKRLRERDDVHSLSDSDSDHTRLASYGIALWYFGNIPADQGIPPRNM</sequence>
<organism evidence="1 2">
    <name type="scientific">Eretmocerus hayati</name>
    <dbReference type="NCBI Taxonomy" id="131215"/>
    <lineage>
        <taxon>Eukaryota</taxon>
        <taxon>Metazoa</taxon>
        <taxon>Ecdysozoa</taxon>
        <taxon>Arthropoda</taxon>
        <taxon>Hexapoda</taxon>
        <taxon>Insecta</taxon>
        <taxon>Pterygota</taxon>
        <taxon>Neoptera</taxon>
        <taxon>Endopterygota</taxon>
        <taxon>Hymenoptera</taxon>
        <taxon>Apocrita</taxon>
        <taxon>Proctotrupomorpha</taxon>
        <taxon>Chalcidoidea</taxon>
        <taxon>Aphelinidae</taxon>
        <taxon>Aphelininae</taxon>
        <taxon>Eretmocerus</taxon>
    </lineage>
</organism>
<evidence type="ECO:0000313" key="1">
    <source>
        <dbReference type="EMBL" id="KAJ8666446.1"/>
    </source>
</evidence>
<reference evidence="1" key="1">
    <citation type="submission" date="2023-04" db="EMBL/GenBank/DDBJ databases">
        <title>A chromosome-level genome assembly of the parasitoid wasp Eretmocerus hayati.</title>
        <authorList>
            <person name="Zhong Y."/>
            <person name="Liu S."/>
            <person name="Liu Y."/>
        </authorList>
    </citation>
    <scope>NUCLEOTIDE SEQUENCE</scope>
    <source>
        <strain evidence="1">ZJU_SS_LIU_2023</strain>
    </source>
</reference>
<gene>
    <name evidence="1" type="ORF">QAD02_008108</name>
</gene>
<name>A0ACC2N6W7_9HYME</name>
<protein>
    <submittedName>
        <fullName evidence="1">Uncharacterized protein</fullName>
    </submittedName>
</protein>
<keyword evidence="2" id="KW-1185">Reference proteome</keyword>
<comment type="caution">
    <text evidence="1">The sequence shown here is derived from an EMBL/GenBank/DDBJ whole genome shotgun (WGS) entry which is preliminary data.</text>
</comment>
<dbReference type="EMBL" id="CM056744">
    <property type="protein sequence ID" value="KAJ8666446.1"/>
    <property type="molecule type" value="Genomic_DNA"/>
</dbReference>
<accession>A0ACC2N6W7</accession>
<proteinExistence type="predicted"/>
<dbReference type="Proteomes" id="UP001239111">
    <property type="component" value="Chromosome 4"/>
</dbReference>